<evidence type="ECO:0000256" key="1">
    <source>
        <dbReference type="SAM" id="MobiDB-lite"/>
    </source>
</evidence>
<feature type="compositionally biased region" description="Basic residues" evidence="1">
    <location>
        <begin position="299"/>
        <end position="309"/>
    </location>
</feature>
<gene>
    <name evidence="2" type="ORF">B0H66DRAFT_125056</name>
</gene>
<dbReference type="EMBL" id="JAUEDM010000002">
    <property type="protein sequence ID" value="KAK3325472.1"/>
    <property type="molecule type" value="Genomic_DNA"/>
</dbReference>
<dbReference type="Proteomes" id="UP001283341">
    <property type="component" value="Unassembled WGS sequence"/>
</dbReference>
<comment type="caution">
    <text evidence="2">The sequence shown here is derived from an EMBL/GenBank/DDBJ whole genome shotgun (WGS) entry which is preliminary data.</text>
</comment>
<feature type="region of interest" description="Disordered" evidence="1">
    <location>
        <begin position="298"/>
        <end position="341"/>
    </location>
</feature>
<protein>
    <submittedName>
        <fullName evidence="2">Uncharacterized protein</fullName>
    </submittedName>
</protein>
<reference evidence="2" key="2">
    <citation type="submission" date="2023-06" db="EMBL/GenBank/DDBJ databases">
        <authorList>
            <consortium name="Lawrence Berkeley National Laboratory"/>
            <person name="Haridas S."/>
            <person name="Hensen N."/>
            <person name="Bonometti L."/>
            <person name="Westerberg I."/>
            <person name="Brannstrom I.O."/>
            <person name="Guillou S."/>
            <person name="Cros-Aarteil S."/>
            <person name="Calhoun S."/>
            <person name="Kuo A."/>
            <person name="Mondo S."/>
            <person name="Pangilinan J."/>
            <person name="Riley R."/>
            <person name="Labutti K."/>
            <person name="Andreopoulos B."/>
            <person name="Lipzen A."/>
            <person name="Chen C."/>
            <person name="Yanf M."/>
            <person name="Daum C."/>
            <person name="Ng V."/>
            <person name="Clum A."/>
            <person name="Steindorff A."/>
            <person name="Ohm R."/>
            <person name="Martin F."/>
            <person name="Silar P."/>
            <person name="Natvig D."/>
            <person name="Lalanne C."/>
            <person name="Gautier V."/>
            <person name="Ament-Velasquez S.L."/>
            <person name="Kruys A."/>
            <person name="Hutchinson M.I."/>
            <person name="Powell A.J."/>
            <person name="Barry K."/>
            <person name="Miller A.N."/>
            <person name="Grigoriev I.V."/>
            <person name="Debuchy R."/>
            <person name="Gladieux P."/>
            <person name="Thoren M.H."/>
            <person name="Johannesson H."/>
        </authorList>
    </citation>
    <scope>NUCLEOTIDE SEQUENCE</scope>
    <source>
        <strain evidence="2">CBS 118394</strain>
    </source>
</reference>
<keyword evidence="3" id="KW-1185">Reference proteome</keyword>
<feature type="compositionally biased region" description="Polar residues" evidence="1">
    <location>
        <begin position="72"/>
        <end position="90"/>
    </location>
</feature>
<reference evidence="2" key="1">
    <citation type="journal article" date="2023" name="Mol. Phylogenet. Evol.">
        <title>Genome-scale phylogeny and comparative genomics of the fungal order Sordariales.</title>
        <authorList>
            <person name="Hensen N."/>
            <person name="Bonometti L."/>
            <person name="Westerberg I."/>
            <person name="Brannstrom I.O."/>
            <person name="Guillou S."/>
            <person name="Cros-Aarteil S."/>
            <person name="Calhoun S."/>
            <person name="Haridas S."/>
            <person name="Kuo A."/>
            <person name="Mondo S."/>
            <person name="Pangilinan J."/>
            <person name="Riley R."/>
            <person name="LaButti K."/>
            <person name="Andreopoulos B."/>
            <person name="Lipzen A."/>
            <person name="Chen C."/>
            <person name="Yan M."/>
            <person name="Daum C."/>
            <person name="Ng V."/>
            <person name="Clum A."/>
            <person name="Steindorff A."/>
            <person name="Ohm R.A."/>
            <person name="Martin F."/>
            <person name="Silar P."/>
            <person name="Natvig D.O."/>
            <person name="Lalanne C."/>
            <person name="Gautier V."/>
            <person name="Ament-Velasquez S.L."/>
            <person name="Kruys A."/>
            <person name="Hutchinson M.I."/>
            <person name="Powell A.J."/>
            <person name="Barry K."/>
            <person name="Miller A.N."/>
            <person name="Grigoriev I.V."/>
            <person name="Debuchy R."/>
            <person name="Gladieux P."/>
            <person name="Hiltunen Thoren M."/>
            <person name="Johannesson H."/>
        </authorList>
    </citation>
    <scope>NUCLEOTIDE SEQUENCE</scope>
    <source>
        <strain evidence="2">CBS 118394</strain>
    </source>
</reference>
<dbReference type="AlphaFoldDB" id="A0AAE0MAL2"/>
<feature type="compositionally biased region" description="Low complexity" evidence="1">
    <location>
        <begin position="32"/>
        <end position="55"/>
    </location>
</feature>
<feature type="region of interest" description="Disordered" evidence="1">
    <location>
        <begin position="154"/>
        <end position="176"/>
    </location>
</feature>
<evidence type="ECO:0000313" key="2">
    <source>
        <dbReference type="EMBL" id="KAK3325472.1"/>
    </source>
</evidence>
<sequence>MAGHPEMQAAENLDSSDERAEDVPSSPQDSILQPQTLASASSSSSTPLPTVSSDSRPSPGRTLRELVHKLSKQNLQLHGEFSQQLQQPQPRSHPEPQTFPAPATSVELSDLPDLPTLQPWPGLEVDDDPEANANTPAYLTLLSVAHSRSQLLRHAGPSANPDEPEPSRSDGSRLRRQLSSQFHDRAIDTGRFENMLATGTQCNVLNAPPATLTSATSLPPVMEPENGTDFPRMELEVDEAYCNGGPDIVEDEISIMESVMSLRRAGAPGGIRKHTVAGIPLRYQLSADAALRCQTVVRSRPRMRRRKRTRTDSVASSAVTSEISSPVIPPSIPSPHHNPYS</sequence>
<feature type="region of interest" description="Disordered" evidence="1">
    <location>
        <begin position="1"/>
        <end position="112"/>
    </location>
</feature>
<accession>A0AAE0MAL2</accession>
<evidence type="ECO:0000313" key="3">
    <source>
        <dbReference type="Proteomes" id="UP001283341"/>
    </source>
</evidence>
<proteinExistence type="predicted"/>
<organism evidence="2 3">
    <name type="scientific">Apodospora peruviana</name>
    <dbReference type="NCBI Taxonomy" id="516989"/>
    <lineage>
        <taxon>Eukaryota</taxon>
        <taxon>Fungi</taxon>
        <taxon>Dikarya</taxon>
        <taxon>Ascomycota</taxon>
        <taxon>Pezizomycotina</taxon>
        <taxon>Sordariomycetes</taxon>
        <taxon>Sordariomycetidae</taxon>
        <taxon>Sordariales</taxon>
        <taxon>Lasiosphaeriaceae</taxon>
        <taxon>Apodospora</taxon>
    </lineage>
</organism>
<name>A0AAE0MAL2_9PEZI</name>